<evidence type="ECO:0000313" key="1">
    <source>
        <dbReference type="EMBL" id="QHT09780.1"/>
    </source>
</evidence>
<reference evidence="1" key="1">
    <citation type="journal article" date="2020" name="Nature">
        <title>Giant virus diversity and host interactions through global metagenomics.</title>
        <authorList>
            <person name="Schulz F."/>
            <person name="Roux S."/>
            <person name="Paez-Espino D."/>
            <person name="Jungbluth S."/>
            <person name="Walsh D.A."/>
            <person name="Denef V.J."/>
            <person name="McMahon K.D."/>
            <person name="Konstantinidis K.T."/>
            <person name="Eloe-Fadrosh E.A."/>
            <person name="Kyrpides N.C."/>
            <person name="Woyke T."/>
        </authorList>
    </citation>
    <scope>NUCLEOTIDE SEQUENCE</scope>
    <source>
        <strain evidence="1">GVMAG-M-3300023174-102</strain>
    </source>
</reference>
<proteinExistence type="predicted"/>
<protein>
    <submittedName>
        <fullName evidence="1">Uncharacterized protein</fullName>
    </submittedName>
</protein>
<dbReference type="EMBL" id="MN739515">
    <property type="protein sequence ID" value="QHT09780.1"/>
    <property type="molecule type" value="Genomic_DNA"/>
</dbReference>
<dbReference type="InterPro" id="IPR011735">
    <property type="entry name" value="WlaTC/HtrL_glycosyltransf"/>
</dbReference>
<sequence length="269" mass="32592">MNKICYVSVYLDIGRSKWNKYPRTFEDYLERFLPYFTLFSSESEKDQHMILFIDDRYTKFLESHINSNTRIHLIPINLEWMKTNLPMWQTLEIEKNIMNSESYKKLISHRSECPETYCAEYTLINHCKIDFMNYVIDNICTDSIMYAWTDFGFFSRDYLIPKRLLDINKFDLSKINYTLLNDFTEYDRDVYYTLMHAPERIGGFFFCGSKNSMKKYGELYHYALNYYQSNNIADDDQALAQFCYFRNPDMFNFVYKSPIWHQVYTLCQL</sequence>
<accession>A0A6C0D0L8</accession>
<organism evidence="1">
    <name type="scientific">viral metagenome</name>
    <dbReference type="NCBI Taxonomy" id="1070528"/>
    <lineage>
        <taxon>unclassified sequences</taxon>
        <taxon>metagenomes</taxon>
        <taxon>organismal metagenomes</taxon>
    </lineage>
</organism>
<dbReference type="AlphaFoldDB" id="A0A6C0D0L8"/>
<dbReference type="Pfam" id="PF09612">
    <property type="entry name" value="HtrL_YibB"/>
    <property type="match status" value="1"/>
</dbReference>
<name>A0A6C0D0L8_9ZZZZ</name>